<evidence type="ECO:0000313" key="2">
    <source>
        <dbReference type="Proteomes" id="UP000271974"/>
    </source>
</evidence>
<accession>A0A433UAV0</accession>
<reference evidence="1 2" key="1">
    <citation type="submission" date="2019-01" db="EMBL/GenBank/DDBJ databases">
        <title>A draft genome assembly of the solar-powered sea slug Elysia chlorotica.</title>
        <authorList>
            <person name="Cai H."/>
            <person name="Li Q."/>
            <person name="Fang X."/>
            <person name="Li J."/>
            <person name="Curtis N.E."/>
            <person name="Altenburger A."/>
            <person name="Shibata T."/>
            <person name="Feng M."/>
            <person name="Maeda T."/>
            <person name="Schwartz J.A."/>
            <person name="Shigenobu S."/>
            <person name="Lundholm N."/>
            <person name="Nishiyama T."/>
            <person name="Yang H."/>
            <person name="Hasebe M."/>
            <person name="Li S."/>
            <person name="Pierce S.K."/>
            <person name="Wang J."/>
        </authorList>
    </citation>
    <scope>NUCLEOTIDE SEQUENCE [LARGE SCALE GENOMIC DNA]</scope>
    <source>
        <strain evidence="1">EC2010</strain>
        <tissue evidence="1">Whole organism of an adult</tissue>
    </source>
</reference>
<dbReference type="AlphaFoldDB" id="A0A433UAV0"/>
<dbReference type="EMBL" id="RQTK01000021">
    <property type="protein sequence ID" value="RUS90954.1"/>
    <property type="molecule type" value="Genomic_DNA"/>
</dbReference>
<sequence>MFLCKFPTLLTPDLAAPEELTVAVVHLLLDKRLVAPPTAHELAAVQARAVLLTLATAGAQGALLGLVLAEVRRLSQVDEVLLGGALVEVGDALQPGSGVVPAYHARAVKLVLEQAADAAEWLHLAPAHLHGAVPRDAVALAHDPHLFFHR</sequence>
<gene>
    <name evidence="1" type="ORF">EGW08_001258</name>
</gene>
<evidence type="ECO:0000313" key="1">
    <source>
        <dbReference type="EMBL" id="RUS90954.1"/>
    </source>
</evidence>
<comment type="caution">
    <text evidence="1">The sequence shown here is derived from an EMBL/GenBank/DDBJ whole genome shotgun (WGS) entry which is preliminary data.</text>
</comment>
<organism evidence="1 2">
    <name type="scientific">Elysia chlorotica</name>
    <name type="common">Eastern emerald elysia</name>
    <name type="synonym">Sea slug</name>
    <dbReference type="NCBI Taxonomy" id="188477"/>
    <lineage>
        <taxon>Eukaryota</taxon>
        <taxon>Metazoa</taxon>
        <taxon>Spiralia</taxon>
        <taxon>Lophotrochozoa</taxon>
        <taxon>Mollusca</taxon>
        <taxon>Gastropoda</taxon>
        <taxon>Heterobranchia</taxon>
        <taxon>Euthyneura</taxon>
        <taxon>Panpulmonata</taxon>
        <taxon>Sacoglossa</taxon>
        <taxon>Placobranchoidea</taxon>
        <taxon>Plakobranchidae</taxon>
        <taxon>Elysia</taxon>
    </lineage>
</organism>
<name>A0A433UAV0_ELYCH</name>
<protein>
    <submittedName>
        <fullName evidence="1">Uncharacterized protein</fullName>
    </submittedName>
</protein>
<proteinExistence type="predicted"/>
<feature type="non-terminal residue" evidence="1">
    <location>
        <position position="150"/>
    </location>
</feature>
<dbReference type="Proteomes" id="UP000271974">
    <property type="component" value="Unassembled WGS sequence"/>
</dbReference>
<keyword evidence="2" id="KW-1185">Reference proteome</keyword>